<feature type="compositionally biased region" description="Basic and acidic residues" evidence="1">
    <location>
        <begin position="720"/>
        <end position="747"/>
    </location>
</feature>
<feature type="compositionally biased region" description="Low complexity" evidence="1">
    <location>
        <begin position="641"/>
        <end position="650"/>
    </location>
</feature>
<organism evidence="3 4">
    <name type="scientific">Cystoisospora suis</name>
    <dbReference type="NCBI Taxonomy" id="483139"/>
    <lineage>
        <taxon>Eukaryota</taxon>
        <taxon>Sar</taxon>
        <taxon>Alveolata</taxon>
        <taxon>Apicomplexa</taxon>
        <taxon>Conoidasida</taxon>
        <taxon>Coccidia</taxon>
        <taxon>Eucoccidiorida</taxon>
        <taxon>Eimeriorina</taxon>
        <taxon>Sarcocystidae</taxon>
        <taxon>Cystoisospora</taxon>
    </lineage>
</organism>
<name>A0A2C6L645_9APIC</name>
<dbReference type="Proteomes" id="UP000221165">
    <property type="component" value="Unassembled WGS sequence"/>
</dbReference>
<feature type="compositionally biased region" description="Low complexity" evidence="1">
    <location>
        <begin position="450"/>
        <end position="465"/>
    </location>
</feature>
<gene>
    <name evidence="3" type="ORF">CSUI_002964</name>
</gene>
<feature type="compositionally biased region" description="Polar residues" evidence="1">
    <location>
        <begin position="351"/>
        <end position="363"/>
    </location>
</feature>
<accession>A0A2C6L645</accession>
<dbReference type="InterPro" id="IPR036047">
    <property type="entry name" value="F-box-like_dom_sf"/>
</dbReference>
<dbReference type="SUPFAM" id="SSF47923">
    <property type="entry name" value="Ypt/Rab-GAP domain of gyp1p"/>
    <property type="match status" value="1"/>
</dbReference>
<feature type="compositionally biased region" description="Basic and acidic residues" evidence="1">
    <location>
        <begin position="310"/>
        <end position="321"/>
    </location>
</feature>
<dbReference type="InterPro" id="IPR035969">
    <property type="entry name" value="Rab-GAP_TBC_sf"/>
</dbReference>
<dbReference type="Pfam" id="PF00566">
    <property type="entry name" value="RabGAP-TBC"/>
    <property type="match status" value="1"/>
</dbReference>
<evidence type="ECO:0000313" key="4">
    <source>
        <dbReference type="Proteomes" id="UP000221165"/>
    </source>
</evidence>
<dbReference type="RefSeq" id="XP_067924865.1">
    <property type="nucleotide sequence ID" value="XM_068063162.1"/>
</dbReference>
<feature type="compositionally biased region" description="Acidic residues" evidence="1">
    <location>
        <begin position="428"/>
        <end position="438"/>
    </location>
</feature>
<evidence type="ECO:0000256" key="1">
    <source>
        <dbReference type="SAM" id="MobiDB-lite"/>
    </source>
</evidence>
<feature type="compositionally biased region" description="Low complexity" evidence="1">
    <location>
        <begin position="472"/>
        <end position="485"/>
    </location>
</feature>
<feature type="region of interest" description="Disordered" evidence="1">
    <location>
        <begin position="295"/>
        <end position="828"/>
    </location>
</feature>
<dbReference type="SMART" id="SM00164">
    <property type="entry name" value="TBC"/>
    <property type="match status" value="1"/>
</dbReference>
<dbReference type="EMBL" id="MIGC01001247">
    <property type="protein sequence ID" value="PHJ23188.1"/>
    <property type="molecule type" value="Genomic_DNA"/>
</dbReference>
<feature type="region of interest" description="Disordered" evidence="1">
    <location>
        <begin position="857"/>
        <end position="935"/>
    </location>
</feature>
<evidence type="ECO:0000259" key="2">
    <source>
        <dbReference type="PROSITE" id="PS50086"/>
    </source>
</evidence>
<comment type="caution">
    <text evidence="3">The sequence shown here is derived from an EMBL/GenBank/DDBJ whole genome shotgun (WGS) entry which is preliminary data.</text>
</comment>
<feature type="compositionally biased region" description="Basic and acidic residues" evidence="1">
    <location>
        <begin position="569"/>
        <end position="578"/>
    </location>
</feature>
<dbReference type="PROSITE" id="PS50086">
    <property type="entry name" value="TBC_RABGAP"/>
    <property type="match status" value="1"/>
</dbReference>
<feature type="compositionally biased region" description="Polar residues" evidence="1">
    <location>
        <begin position="579"/>
        <end position="589"/>
    </location>
</feature>
<feature type="region of interest" description="Disordered" evidence="1">
    <location>
        <begin position="164"/>
        <end position="199"/>
    </location>
</feature>
<feature type="compositionally biased region" description="Basic and acidic residues" evidence="1">
    <location>
        <begin position="922"/>
        <end position="934"/>
    </location>
</feature>
<dbReference type="GO" id="GO:0005096">
    <property type="term" value="F:GTPase activator activity"/>
    <property type="evidence" value="ECO:0007669"/>
    <property type="project" value="TreeGrafter"/>
</dbReference>
<reference evidence="3 4" key="1">
    <citation type="journal article" date="2017" name="Int. J. Parasitol.">
        <title>The genome of the protozoan parasite Cystoisospora suis and a reverse vaccinology approach to identify vaccine candidates.</title>
        <authorList>
            <person name="Palmieri N."/>
            <person name="Shrestha A."/>
            <person name="Ruttkowski B."/>
            <person name="Beck T."/>
            <person name="Vogl C."/>
            <person name="Tomley F."/>
            <person name="Blake D.P."/>
            <person name="Joachim A."/>
        </authorList>
    </citation>
    <scope>NUCLEOTIDE SEQUENCE [LARGE SCALE GENOMIC DNA]</scope>
    <source>
        <strain evidence="3 4">Wien I</strain>
    </source>
</reference>
<feature type="compositionally biased region" description="Low complexity" evidence="1">
    <location>
        <begin position="327"/>
        <end position="349"/>
    </location>
</feature>
<feature type="compositionally biased region" description="Low complexity" evidence="1">
    <location>
        <begin position="182"/>
        <end position="195"/>
    </location>
</feature>
<dbReference type="PANTHER" id="PTHR22957">
    <property type="entry name" value="TBC1 DOMAIN FAMILY MEMBER GTPASE-ACTIVATING PROTEIN"/>
    <property type="match status" value="1"/>
</dbReference>
<feature type="compositionally biased region" description="Low complexity" evidence="1">
    <location>
        <begin position="873"/>
        <end position="883"/>
    </location>
</feature>
<sequence>MPNSLRDRLLPYPTGPYTYILYIYTRSFLGLVLCLFLCTKKIHVSLDACVRERMEISPLGGETSSSSSSTASPHLLSLSHGDSDVIHPASRLSSCPPSLSSSNQHLKCSFPNGQYPPTPDSSLFLSKGPSVSLLSSSSSSHAPPHELSTSSYISVLPSRSVSDETQSKISLRQHQRDGLGISSSSSSSPVSFSSSPAPPSNGLVAFSQHSTAPVSSSISSSAVSLRGRRLLSRLSIHRRYPHPIGHVVDSEKSQPSIISSKNDISHPVAVENLVSSSSSCRGGRGPCPRAWRCAPHPLPSDHDDEEEQEGPERPREGERSLQRKKSSSPTSPSLSSSDSSRRSLPSDTLVMTKNTGPQDCNTILHSRTPPSSSPSHSSSSSSSLTSSALDGASSSSTVKDKPGGDAKLCNGSEKNIDHTREGERERREEEEEEEEEDSPAFLTRGPDVSPPRFSSFPFDFSPPLFRCTLGRSSSALSSPNASSDLLHGRGEGVVYPSQGGHPRAIFEGLELGELPKKTDEISSHEEPKRKEEKEQEENRNNGTSPFPSLPSSSSSVSTPHSPENLFQEAKGETRKKDANVTQGISSEQWLSREELEGDIPFSSSRGVYTPDEKTSQDSSQHQGKEEDGEGNSRCTFNRNVSSSENKSSESQGRLGDEDHTARSSRQGSLLTLRRTLSRSFLKNPPDLDVLSSPCASEGIEEEDDSNIVSSPLCWASHVPDTSHNHSHPSDHRSRLPQGRQEERDHRPTYSKTSSSPLFCTLGTEFLSSPPTSPSSFRKSASGKVPRKSSSSTREDTSSSSYWLSNSASSSSSSHPATSSPSSSLKERWLRKSPELSYLSFIPTSPCRRVSVFSPSGAVRRPTRASPLHAPDQSSSTSSLLALDASKEEEERERGGKGGGEKTSPFSLLAQDVEGKGKKKTKKEGEEMDKQRRGEDEGEGYAAQCIGLGLLYRYLNTAQKTSLYADLFVALSEEGGKCFLSYLNDQERGRCCCVCKLWYSEINSLSLLASYFGRRGFPSSCRQTFWKLALLGEEIFCSPEEYQIVACKESRSDAEILRDVGRTFPHNPKFRRRDTQKSLERLLRAASNQFPHVGYCQGMNFVAAVLLDVMQDETTAYQCLASMLKNYQLELVYLPTLQHVKVTRLRGIPSYLTGRGYTPAGSRVHSPQSLIVFSSFCLSCSLFISSPPLWYLTLFRGAVKR</sequence>
<dbReference type="OrthoDB" id="294251at2759"/>
<proteinExistence type="predicted"/>
<dbReference type="SUPFAM" id="SSF81383">
    <property type="entry name" value="F-box domain"/>
    <property type="match status" value="1"/>
</dbReference>
<feature type="compositionally biased region" description="Basic and acidic residues" evidence="1">
    <location>
        <begin position="414"/>
        <end position="427"/>
    </location>
</feature>
<feature type="compositionally biased region" description="Low complexity" evidence="1">
    <location>
        <begin position="663"/>
        <end position="681"/>
    </location>
</feature>
<dbReference type="Gene3D" id="1.10.8.270">
    <property type="entry name" value="putative rabgap domain of human tbc1 domain family member 14 like domains"/>
    <property type="match status" value="1"/>
</dbReference>
<feature type="compositionally biased region" description="Low complexity" evidence="1">
    <location>
        <begin position="797"/>
        <end position="823"/>
    </location>
</feature>
<dbReference type="VEuPathDB" id="ToxoDB:CSUI_002964"/>
<feature type="compositionally biased region" description="Basic and acidic residues" evidence="1">
    <location>
        <begin position="513"/>
        <end position="539"/>
    </location>
</feature>
<keyword evidence="4" id="KW-1185">Reference proteome</keyword>
<evidence type="ECO:0000313" key="3">
    <source>
        <dbReference type="EMBL" id="PHJ23188.1"/>
    </source>
</evidence>
<feature type="compositionally biased region" description="Low complexity" evidence="1">
    <location>
        <begin position="540"/>
        <end position="562"/>
    </location>
</feature>
<feature type="domain" description="Rab-GAP TBC" evidence="2">
    <location>
        <begin position="1015"/>
        <end position="1200"/>
    </location>
</feature>
<dbReference type="GeneID" id="94426373"/>
<dbReference type="InterPro" id="IPR000195">
    <property type="entry name" value="Rab-GAP-TBC_dom"/>
</dbReference>
<dbReference type="AlphaFoldDB" id="A0A2C6L645"/>
<feature type="compositionally biased region" description="Low complexity" evidence="1">
    <location>
        <begin position="364"/>
        <end position="397"/>
    </location>
</feature>
<protein>
    <submittedName>
        <fullName evidence="3">Tbc domain-containing protein</fullName>
    </submittedName>
</protein>